<organism evidence="1 2">
    <name type="scientific">Aquimarina brevivitae</name>
    <dbReference type="NCBI Taxonomy" id="323412"/>
    <lineage>
        <taxon>Bacteria</taxon>
        <taxon>Pseudomonadati</taxon>
        <taxon>Bacteroidota</taxon>
        <taxon>Flavobacteriia</taxon>
        <taxon>Flavobacteriales</taxon>
        <taxon>Flavobacteriaceae</taxon>
        <taxon>Aquimarina</taxon>
    </lineage>
</organism>
<dbReference type="InterPro" id="IPR005501">
    <property type="entry name" value="LamB/YcsF/PxpA-like"/>
</dbReference>
<proteinExistence type="predicted"/>
<dbReference type="NCBIfam" id="NF003816">
    <property type="entry name" value="PRK05406.1-5"/>
    <property type="match status" value="1"/>
</dbReference>
<dbReference type="PANTHER" id="PTHR30292">
    <property type="entry name" value="UNCHARACTERIZED PROTEIN YBGL-RELATED"/>
    <property type="match status" value="1"/>
</dbReference>
<reference evidence="1 2" key="1">
    <citation type="submission" date="2019-02" db="EMBL/GenBank/DDBJ databases">
        <title>Genomic Encyclopedia of Type Strains, Phase IV (KMG-IV): sequencing the most valuable type-strain genomes for metagenomic binning, comparative biology and taxonomic classification.</title>
        <authorList>
            <person name="Goeker M."/>
        </authorList>
    </citation>
    <scope>NUCLEOTIDE SEQUENCE [LARGE SCALE GENOMIC DNA]</scope>
    <source>
        <strain evidence="1 2">DSM 17196</strain>
    </source>
</reference>
<dbReference type="RefSeq" id="WP_130287172.1">
    <property type="nucleotide sequence ID" value="NZ_SGXE01000003.1"/>
</dbReference>
<name>A0A4Q7P1H5_9FLAO</name>
<dbReference type="CDD" id="cd10801">
    <property type="entry name" value="LamB_YcsF_like_1"/>
    <property type="match status" value="1"/>
</dbReference>
<dbReference type="GO" id="GO:0005975">
    <property type="term" value="P:carbohydrate metabolic process"/>
    <property type="evidence" value="ECO:0007669"/>
    <property type="project" value="InterPro"/>
</dbReference>
<keyword evidence="2" id="KW-1185">Reference proteome</keyword>
<dbReference type="EMBL" id="SGXE01000003">
    <property type="protein sequence ID" value="RZS92492.1"/>
    <property type="molecule type" value="Genomic_DNA"/>
</dbReference>
<evidence type="ECO:0000313" key="1">
    <source>
        <dbReference type="EMBL" id="RZS92492.1"/>
    </source>
</evidence>
<comment type="caution">
    <text evidence="1">The sequence shown here is derived from an EMBL/GenBank/DDBJ whole genome shotgun (WGS) entry which is preliminary data.</text>
</comment>
<dbReference type="Pfam" id="PF03746">
    <property type="entry name" value="LamB_YcsF"/>
    <property type="match status" value="1"/>
</dbReference>
<evidence type="ECO:0000313" key="2">
    <source>
        <dbReference type="Proteomes" id="UP000292262"/>
    </source>
</evidence>
<protein>
    <submittedName>
        <fullName evidence="1">UPF0271 protein</fullName>
    </submittedName>
</protein>
<dbReference type="SUPFAM" id="SSF88713">
    <property type="entry name" value="Glycoside hydrolase/deacetylase"/>
    <property type="match status" value="1"/>
</dbReference>
<dbReference type="NCBIfam" id="NF003814">
    <property type="entry name" value="PRK05406.1-3"/>
    <property type="match status" value="1"/>
</dbReference>
<sequence>MKMIIINADVGEGSVNDKDIMPLISWCNIACGAHAGSEEEVEKTIALAKRNKVQVGAHPGYADKENFGRIKLNLSYKELVQSLTDQIQLIAKKAEEQGVKMIHVKPHGALYNQAVKETSIANAILEAVQNVDKSLYIVTQKNGILDTLAKGVLKVKYEAFLDRAYEEDLTLVSRSKPGAILTDPNEVLIHVNNMINRGVVRTITGSEKSISFDTLCVHGDHQNSVEILKYLQQNLNK</sequence>
<dbReference type="PANTHER" id="PTHR30292:SF0">
    <property type="entry name" value="5-OXOPROLINASE SUBUNIT A"/>
    <property type="match status" value="1"/>
</dbReference>
<dbReference type="AlphaFoldDB" id="A0A4Q7P1H5"/>
<dbReference type="Proteomes" id="UP000292262">
    <property type="component" value="Unassembled WGS sequence"/>
</dbReference>
<gene>
    <name evidence="1" type="ORF">EV197_2630</name>
</gene>
<dbReference type="Gene3D" id="3.20.20.370">
    <property type="entry name" value="Glycoside hydrolase/deacetylase"/>
    <property type="match status" value="1"/>
</dbReference>
<dbReference type="InterPro" id="IPR011330">
    <property type="entry name" value="Glyco_hydro/deAcase_b/a-brl"/>
</dbReference>
<accession>A0A4Q7P1H5</accession>
<dbReference type="OrthoDB" id="9773478at2"/>